<evidence type="ECO:0000313" key="2">
    <source>
        <dbReference type="Proteomes" id="UP000682308"/>
    </source>
</evidence>
<dbReference type="EMBL" id="JAGTPG010000002">
    <property type="protein sequence ID" value="MBR8642620.1"/>
    <property type="molecule type" value="Genomic_DNA"/>
</dbReference>
<name>A0A941FE42_9ACTN</name>
<proteinExistence type="predicted"/>
<dbReference type="Proteomes" id="UP000682308">
    <property type="component" value="Unassembled WGS sequence"/>
</dbReference>
<gene>
    <name evidence="1" type="ORF">KEF29_33270</name>
</gene>
<reference evidence="1 2" key="1">
    <citation type="submission" date="2021-04" db="EMBL/GenBank/DDBJ databases">
        <title>Characterization of the biosynthetic gene cluster of new lipopeptides with antitumor activity in the genome of the marine Streptomyces PHM034.</title>
        <authorList>
            <person name="Ceniceros A."/>
            <person name="Canedo L."/>
            <person name="Mendez C."/>
            <person name="Olano C."/>
            <person name="Schleissner C."/>
            <person name="Cuevas C."/>
            <person name="De La Calle F."/>
            <person name="Salas J.A."/>
        </authorList>
    </citation>
    <scope>NUCLEOTIDE SEQUENCE [LARGE SCALE GENOMIC DNA]</scope>
    <source>
        <strain evidence="1 2">PHM034</strain>
    </source>
</reference>
<organism evidence="1 2">
    <name type="scientific">Streptomyces tuirus</name>
    <dbReference type="NCBI Taxonomy" id="68278"/>
    <lineage>
        <taxon>Bacteria</taxon>
        <taxon>Bacillati</taxon>
        <taxon>Actinomycetota</taxon>
        <taxon>Actinomycetes</taxon>
        <taxon>Kitasatosporales</taxon>
        <taxon>Streptomycetaceae</taxon>
        <taxon>Streptomyces</taxon>
    </lineage>
</organism>
<comment type="caution">
    <text evidence="1">The sequence shown here is derived from an EMBL/GenBank/DDBJ whole genome shotgun (WGS) entry which is preliminary data.</text>
</comment>
<protein>
    <submittedName>
        <fullName evidence="1">Uncharacterized protein</fullName>
    </submittedName>
</protein>
<accession>A0A941FE42</accession>
<sequence length="154" mass="17160">MPMYAIEIVLTRAVGAVELRAAQQRSRLAMASSDDGSRLVVLVSAKSEPRAVRRIWKRLGDTLPVDVLCGLFPGIDGSYLMSIPMEPDTEERLRNLAADAGQAPEEYLYAAIAHALARDRSSRRARLACALSWLFREFTPEEITAETEQRISRI</sequence>
<evidence type="ECO:0000313" key="1">
    <source>
        <dbReference type="EMBL" id="MBR8642620.1"/>
    </source>
</evidence>
<dbReference type="AlphaFoldDB" id="A0A941FE42"/>
<keyword evidence="2" id="KW-1185">Reference proteome</keyword>